<dbReference type="EMBL" id="JAPQER010000007">
    <property type="protein sequence ID" value="MCY6485532.1"/>
    <property type="molecule type" value="Genomic_DNA"/>
</dbReference>
<keyword evidence="1" id="KW-0812">Transmembrane</keyword>
<organism evidence="2 3">
    <name type="scientific">Clostridium aestuarii</name>
    <dbReference type="NCBI Taxonomy" id="338193"/>
    <lineage>
        <taxon>Bacteria</taxon>
        <taxon>Bacillati</taxon>
        <taxon>Bacillota</taxon>
        <taxon>Clostridia</taxon>
        <taxon>Eubacteriales</taxon>
        <taxon>Clostridiaceae</taxon>
        <taxon>Clostridium</taxon>
    </lineage>
</organism>
<evidence type="ECO:0000256" key="1">
    <source>
        <dbReference type="SAM" id="Phobius"/>
    </source>
</evidence>
<comment type="caution">
    <text evidence="2">The sequence shown here is derived from an EMBL/GenBank/DDBJ whole genome shotgun (WGS) entry which is preliminary data.</text>
</comment>
<feature type="transmembrane region" description="Helical" evidence="1">
    <location>
        <begin position="35"/>
        <end position="53"/>
    </location>
</feature>
<keyword evidence="3" id="KW-1185">Reference proteome</keyword>
<dbReference type="Proteomes" id="UP001078443">
    <property type="component" value="Unassembled WGS sequence"/>
</dbReference>
<reference evidence="2" key="1">
    <citation type="submission" date="2022-12" db="EMBL/GenBank/DDBJ databases">
        <authorList>
            <person name="Wang J."/>
        </authorList>
    </citation>
    <scope>NUCLEOTIDE SEQUENCE</scope>
    <source>
        <strain evidence="2">HY-45-18</strain>
    </source>
</reference>
<gene>
    <name evidence="2" type="ORF">OW763_14450</name>
</gene>
<feature type="transmembrane region" description="Helical" evidence="1">
    <location>
        <begin position="6"/>
        <end position="23"/>
    </location>
</feature>
<evidence type="ECO:0000313" key="3">
    <source>
        <dbReference type="Proteomes" id="UP001078443"/>
    </source>
</evidence>
<evidence type="ECO:0000313" key="2">
    <source>
        <dbReference type="EMBL" id="MCY6485532.1"/>
    </source>
</evidence>
<proteinExistence type="predicted"/>
<keyword evidence="1" id="KW-0472">Membrane</keyword>
<feature type="transmembrane region" description="Helical" evidence="1">
    <location>
        <begin position="59"/>
        <end position="79"/>
    </location>
</feature>
<name>A0ABT4D332_9CLOT</name>
<dbReference type="RefSeq" id="WP_268041932.1">
    <property type="nucleotide sequence ID" value="NZ_JAPQER010000007.1"/>
</dbReference>
<keyword evidence="1" id="KW-1133">Transmembrane helix</keyword>
<sequence>MGILINIVIQLFFIAIIIQRLRRIKEIIIPIRKKYIQIIIALIVFISITYFYANTWINYVTGILAILMFVSMWLAQGIISKGFISMYKCKEIISWNEIEKVMVISSKDIKVKVSEGFMQQIFYFKKSDYDKVITILKENLPKQAKLQTILNK</sequence>
<protein>
    <recommendedName>
        <fullName evidence="4">DUF5673 domain-containing protein</fullName>
    </recommendedName>
</protein>
<evidence type="ECO:0008006" key="4">
    <source>
        <dbReference type="Google" id="ProtNLM"/>
    </source>
</evidence>
<accession>A0ABT4D332</accession>